<sequence length="264" mass="28582">MTDENLPEFSNGRSYLDKAISRVQRGAHARTQVGVAAPDGITTPEQLQPWLDRAQELRPRSDRGAERVFAAPLKQLADVLLSLATETGDPWNKLLSHPVFTSPVITVHPVSPEQSISVRDDGRAVVAAGGDASVVLHFGAVMAAVGLVPFIQSIATQAAQRTFEAARAMIRARAERGDGRASGPLLAIEERDGRMDFRVPSDIPDAALEALVALGERGLEELAEPDPKGRAVTVSWDADGQCWERTTHRRPRSRTGNENTSRAE</sequence>
<keyword evidence="3" id="KW-1185">Reference proteome</keyword>
<feature type="compositionally biased region" description="Polar residues" evidence="1">
    <location>
        <begin position="254"/>
        <end position="264"/>
    </location>
</feature>
<gene>
    <name evidence="2" type="ORF">SRB5_03770</name>
</gene>
<evidence type="ECO:0000313" key="3">
    <source>
        <dbReference type="Proteomes" id="UP000466345"/>
    </source>
</evidence>
<protein>
    <submittedName>
        <fullName evidence="2">Uncharacterized protein</fullName>
    </submittedName>
</protein>
<proteinExistence type="predicted"/>
<evidence type="ECO:0000256" key="1">
    <source>
        <dbReference type="SAM" id="MobiDB-lite"/>
    </source>
</evidence>
<feature type="region of interest" description="Disordered" evidence="1">
    <location>
        <begin position="224"/>
        <end position="264"/>
    </location>
</feature>
<name>A0A7K0C9Z1_9ACTN</name>
<dbReference type="EMBL" id="WEGJ01000001">
    <property type="protein sequence ID" value="MQY10270.1"/>
    <property type="molecule type" value="Genomic_DNA"/>
</dbReference>
<dbReference type="Proteomes" id="UP000466345">
    <property type="component" value="Unassembled WGS sequence"/>
</dbReference>
<dbReference type="RefSeq" id="WP_153449600.1">
    <property type="nucleotide sequence ID" value="NZ_WEGJ01000001.1"/>
</dbReference>
<evidence type="ECO:0000313" key="2">
    <source>
        <dbReference type="EMBL" id="MQY10270.1"/>
    </source>
</evidence>
<organism evidence="2 3">
    <name type="scientific">Streptomyces smaragdinus</name>
    <dbReference type="NCBI Taxonomy" id="2585196"/>
    <lineage>
        <taxon>Bacteria</taxon>
        <taxon>Bacillati</taxon>
        <taxon>Actinomycetota</taxon>
        <taxon>Actinomycetes</taxon>
        <taxon>Kitasatosporales</taxon>
        <taxon>Streptomycetaceae</taxon>
        <taxon>Streptomyces</taxon>
    </lineage>
</organism>
<dbReference type="AlphaFoldDB" id="A0A7K0C9Z1"/>
<accession>A0A7K0C9Z1</accession>
<comment type="caution">
    <text evidence="2">The sequence shown here is derived from an EMBL/GenBank/DDBJ whole genome shotgun (WGS) entry which is preliminary data.</text>
</comment>
<dbReference type="OrthoDB" id="4260345at2"/>
<reference evidence="2 3" key="1">
    <citation type="submission" date="2019-10" db="EMBL/GenBank/DDBJ databases">
        <title>Streptomyces smaragdinus sp. nov. and Streptomyces fabii sp. nov., isolated from the gut of fungus growing-termite Macrotermes natalensis.</title>
        <authorList>
            <person name="Schwitalla J."/>
            <person name="Benndorf R."/>
            <person name="Martin K."/>
            <person name="De Beer W."/>
            <person name="Kaster A.-K."/>
            <person name="Vollmers J."/>
            <person name="Poulsen M."/>
            <person name="Beemelmanns C."/>
        </authorList>
    </citation>
    <scope>NUCLEOTIDE SEQUENCE [LARGE SCALE GENOMIC DNA]</scope>
    <source>
        <strain evidence="2 3">RB5</strain>
    </source>
</reference>